<comment type="caution">
    <text evidence="1">The sequence shown here is derived from an EMBL/GenBank/DDBJ whole genome shotgun (WGS) entry which is preliminary data.</text>
</comment>
<evidence type="ECO:0000313" key="1">
    <source>
        <dbReference type="EMBL" id="KAK9810698.1"/>
    </source>
</evidence>
<organism evidence="1 2">
    <name type="scientific">Symbiochloris irregularis</name>
    <dbReference type="NCBI Taxonomy" id="706552"/>
    <lineage>
        <taxon>Eukaryota</taxon>
        <taxon>Viridiplantae</taxon>
        <taxon>Chlorophyta</taxon>
        <taxon>core chlorophytes</taxon>
        <taxon>Trebouxiophyceae</taxon>
        <taxon>Trebouxiales</taxon>
        <taxon>Trebouxiaceae</taxon>
        <taxon>Symbiochloris</taxon>
    </lineage>
</organism>
<dbReference type="AlphaFoldDB" id="A0AAW1PRH1"/>
<reference evidence="1 2" key="1">
    <citation type="journal article" date="2024" name="Nat. Commun.">
        <title>Phylogenomics reveals the evolutionary origins of lichenization in chlorophyte algae.</title>
        <authorList>
            <person name="Puginier C."/>
            <person name="Libourel C."/>
            <person name="Otte J."/>
            <person name="Skaloud P."/>
            <person name="Haon M."/>
            <person name="Grisel S."/>
            <person name="Petersen M."/>
            <person name="Berrin J.G."/>
            <person name="Delaux P.M."/>
            <person name="Dal Grande F."/>
            <person name="Keller J."/>
        </authorList>
    </citation>
    <scope>NUCLEOTIDE SEQUENCE [LARGE SCALE GENOMIC DNA]</scope>
    <source>
        <strain evidence="1 2">SAG 2036</strain>
    </source>
</reference>
<sequence length="332" mass="38191">MLELILRTAKRGEPSQTLDGEFKAKLHLLGLQRRRQNLLSVNHYADGAGELCALEQHRADGTLTPQVAQSGTLRGADEIVPFFTSVVRVNRMVDKWCSKLVHEDMAFSAFLNQLQIDLGDMFTFLQADASHFDALKAVASMYAQVQASKQWIDWDPFVILDLKSLILNLLKRHWAELQAHHEPTRSMHASFGAHNDLASDWSRKFELLDSYVETSNQYGLQWEATPRLSHDLFVPLTAAACGIQRTLLSLQVDCQPELTVTDPHTVTIRCHDIRMDSQAHLGEQRLKEQYLFFSWLLQTLHPETHCRFEGTMWTSSFRPPKEHYMPDWWHID</sequence>
<keyword evidence="2" id="KW-1185">Reference proteome</keyword>
<name>A0AAW1PRH1_9CHLO</name>
<protein>
    <submittedName>
        <fullName evidence="1">Uncharacterized protein</fullName>
    </submittedName>
</protein>
<evidence type="ECO:0000313" key="2">
    <source>
        <dbReference type="Proteomes" id="UP001465755"/>
    </source>
</evidence>
<dbReference type="EMBL" id="JALJOQ010000014">
    <property type="protein sequence ID" value="KAK9810698.1"/>
    <property type="molecule type" value="Genomic_DNA"/>
</dbReference>
<dbReference type="Proteomes" id="UP001465755">
    <property type="component" value="Unassembled WGS sequence"/>
</dbReference>
<proteinExistence type="predicted"/>
<accession>A0AAW1PRH1</accession>
<gene>
    <name evidence="1" type="ORF">WJX73_000392</name>
</gene>